<dbReference type="Pfam" id="PF13202">
    <property type="entry name" value="EF-hand_5"/>
    <property type="match status" value="2"/>
</dbReference>
<dbReference type="Proteomes" id="UP001597353">
    <property type="component" value="Unassembled WGS sequence"/>
</dbReference>
<dbReference type="InterPro" id="IPR011992">
    <property type="entry name" value="EF-hand-dom_pair"/>
</dbReference>
<comment type="caution">
    <text evidence="3">The sequence shown here is derived from an EMBL/GenBank/DDBJ whole genome shotgun (WGS) entry which is preliminary data.</text>
</comment>
<evidence type="ECO:0000256" key="1">
    <source>
        <dbReference type="SAM" id="SignalP"/>
    </source>
</evidence>
<evidence type="ECO:0000313" key="3">
    <source>
        <dbReference type="EMBL" id="MFD1913743.1"/>
    </source>
</evidence>
<feature type="signal peptide" evidence="1">
    <location>
        <begin position="1"/>
        <end position="18"/>
    </location>
</feature>
<reference evidence="4" key="1">
    <citation type="journal article" date="2019" name="Int. J. Syst. Evol. Microbiol.">
        <title>The Global Catalogue of Microorganisms (GCM) 10K type strain sequencing project: providing services to taxonomists for standard genome sequencing and annotation.</title>
        <authorList>
            <consortium name="The Broad Institute Genomics Platform"/>
            <consortium name="The Broad Institute Genome Sequencing Center for Infectious Disease"/>
            <person name="Wu L."/>
            <person name="Ma J."/>
        </authorList>
    </citation>
    <scope>NUCLEOTIDE SEQUENCE [LARGE SCALE GENOMIC DNA]</scope>
    <source>
        <strain evidence="4">CGMCC 4.7242</strain>
    </source>
</reference>
<accession>A0ABW4S9G6</accession>
<name>A0ABW4S9G6_9RHOB</name>
<dbReference type="InterPro" id="IPR018247">
    <property type="entry name" value="EF_Hand_1_Ca_BS"/>
</dbReference>
<keyword evidence="1" id="KW-0732">Signal</keyword>
<dbReference type="PROSITE" id="PS50222">
    <property type="entry name" value="EF_HAND_2"/>
    <property type="match status" value="2"/>
</dbReference>
<dbReference type="EMBL" id="JBHUGH010000012">
    <property type="protein sequence ID" value="MFD1913743.1"/>
    <property type="molecule type" value="Genomic_DNA"/>
</dbReference>
<gene>
    <name evidence="3" type="ORF">ACFSGJ_16135</name>
</gene>
<organism evidence="3 4">
    <name type="scientific">Halodurantibacterium flavum</name>
    <dbReference type="NCBI Taxonomy" id="1382802"/>
    <lineage>
        <taxon>Bacteria</taxon>
        <taxon>Pseudomonadati</taxon>
        <taxon>Pseudomonadota</taxon>
        <taxon>Alphaproteobacteria</taxon>
        <taxon>Rhodobacterales</taxon>
        <taxon>Paracoccaceae</taxon>
        <taxon>Halodurantibacterium</taxon>
    </lineage>
</organism>
<dbReference type="Gene3D" id="1.10.238.10">
    <property type="entry name" value="EF-hand"/>
    <property type="match status" value="1"/>
</dbReference>
<feature type="domain" description="EF-hand" evidence="2">
    <location>
        <begin position="16"/>
        <end position="51"/>
    </location>
</feature>
<proteinExistence type="predicted"/>
<dbReference type="InterPro" id="IPR002048">
    <property type="entry name" value="EF_hand_dom"/>
</dbReference>
<feature type="chain" id="PRO_5045733212" evidence="1">
    <location>
        <begin position="19"/>
        <end position="89"/>
    </location>
</feature>
<dbReference type="PROSITE" id="PS00018">
    <property type="entry name" value="EF_HAND_1"/>
    <property type="match status" value="2"/>
</dbReference>
<keyword evidence="4" id="KW-1185">Reference proteome</keyword>
<protein>
    <submittedName>
        <fullName evidence="3">EF-hand domain-containing protein</fullName>
    </submittedName>
</protein>
<sequence length="89" mass="9506">MKPILTAMFVLLAAPALAQTAAQEMEALDTDGDGVLSFFELEMGYPDLDAATFDRIDLNGDGLIDPSEFEAAREQDVLGTPGETEAALR</sequence>
<feature type="domain" description="EF-hand" evidence="2">
    <location>
        <begin position="53"/>
        <end position="79"/>
    </location>
</feature>
<evidence type="ECO:0000259" key="2">
    <source>
        <dbReference type="PROSITE" id="PS50222"/>
    </source>
</evidence>
<evidence type="ECO:0000313" key="4">
    <source>
        <dbReference type="Proteomes" id="UP001597353"/>
    </source>
</evidence>
<dbReference type="SUPFAM" id="SSF47473">
    <property type="entry name" value="EF-hand"/>
    <property type="match status" value="1"/>
</dbReference>
<dbReference type="RefSeq" id="WP_390264084.1">
    <property type="nucleotide sequence ID" value="NZ_JBHUGH010000012.1"/>
</dbReference>